<evidence type="ECO:0000256" key="2">
    <source>
        <dbReference type="ARBA" id="ARBA00022475"/>
    </source>
</evidence>
<feature type="transmembrane region" description="Helical" evidence="8">
    <location>
        <begin position="86"/>
        <end position="116"/>
    </location>
</feature>
<feature type="transmembrane region" description="Helical" evidence="8">
    <location>
        <begin position="366"/>
        <end position="390"/>
    </location>
</feature>
<dbReference type="GO" id="GO:0005886">
    <property type="term" value="C:plasma membrane"/>
    <property type="evidence" value="ECO:0007669"/>
    <property type="project" value="UniProtKB-SubCell"/>
</dbReference>
<feature type="transmembrane region" description="Helical" evidence="8">
    <location>
        <begin position="128"/>
        <end position="147"/>
    </location>
</feature>
<evidence type="ECO:0000256" key="3">
    <source>
        <dbReference type="ARBA" id="ARBA00022676"/>
    </source>
</evidence>
<proteinExistence type="predicted"/>
<protein>
    <submittedName>
        <fullName evidence="10">Dolichyl-phosphate-mannose-protein mannosyltransferase</fullName>
        <ecNumber evidence="10">2.4.1.109</ecNumber>
    </submittedName>
</protein>
<dbReference type="InterPro" id="IPR050297">
    <property type="entry name" value="LipidA_mod_glycosyltrf_83"/>
</dbReference>
<evidence type="ECO:0000256" key="4">
    <source>
        <dbReference type="ARBA" id="ARBA00022679"/>
    </source>
</evidence>
<feature type="transmembrane region" description="Helical" evidence="8">
    <location>
        <begin position="231"/>
        <end position="251"/>
    </location>
</feature>
<dbReference type="GO" id="GO:0004169">
    <property type="term" value="F:dolichyl-phosphate-mannose-protein mannosyltransferase activity"/>
    <property type="evidence" value="ECO:0007669"/>
    <property type="project" value="UniProtKB-EC"/>
</dbReference>
<evidence type="ECO:0000313" key="10">
    <source>
        <dbReference type="EMBL" id="SLM33154.1"/>
    </source>
</evidence>
<evidence type="ECO:0000259" key="9">
    <source>
        <dbReference type="Pfam" id="PF02366"/>
    </source>
</evidence>
<dbReference type="GO" id="GO:0009103">
    <property type="term" value="P:lipopolysaccharide biosynthetic process"/>
    <property type="evidence" value="ECO:0007669"/>
    <property type="project" value="UniProtKB-ARBA"/>
</dbReference>
<evidence type="ECO:0000313" key="11">
    <source>
        <dbReference type="Proteomes" id="UP000191931"/>
    </source>
</evidence>
<evidence type="ECO:0000256" key="6">
    <source>
        <dbReference type="ARBA" id="ARBA00022989"/>
    </source>
</evidence>
<dbReference type="GO" id="GO:0016763">
    <property type="term" value="F:pentosyltransferase activity"/>
    <property type="evidence" value="ECO:0007669"/>
    <property type="project" value="TreeGrafter"/>
</dbReference>
<feature type="transmembrane region" description="Helical" evidence="8">
    <location>
        <begin position="23"/>
        <end position="45"/>
    </location>
</feature>
<keyword evidence="5 8" id="KW-0812">Transmembrane</keyword>
<reference evidence="10 11" key="1">
    <citation type="submission" date="2017-03" db="EMBL/GenBank/DDBJ databases">
        <authorList>
            <person name="Afonso C.L."/>
            <person name="Miller P.J."/>
            <person name="Scott M.A."/>
            <person name="Spackman E."/>
            <person name="Goraichik I."/>
            <person name="Dimitrov K.M."/>
            <person name="Suarez D.L."/>
            <person name="Swayne D.E."/>
        </authorList>
    </citation>
    <scope>NUCLEOTIDE SEQUENCE [LARGE SCALE GENOMIC DNA]</scope>
    <source>
        <strain evidence="10">PRJEB14757</strain>
    </source>
</reference>
<keyword evidence="11" id="KW-1185">Reference proteome</keyword>
<evidence type="ECO:0000256" key="5">
    <source>
        <dbReference type="ARBA" id="ARBA00022692"/>
    </source>
</evidence>
<keyword evidence="4 10" id="KW-0808">Transferase</keyword>
<feature type="transmembrane region" description="Helical" evidence="8">
    <location>
        <begin position="191"/>
        <end position="211"/>
    </location>
</feature>
<evidence type="ECO:0000256" key="8">
    <source>
        <dbReference type="SAM" id="Phobius"/>
    </source>
</evidence>
<gene>
    <name evidence="10" type="ORF">MTBBW1_900021</name>
</gene>
<keyword evidence="7 8" id="KW-0472">Membrane</keyword>
<dbReference type="Pfam" id="PF02366">
    <property type="entry name" value="PMT"/>
    <property type="match status" value="1"/>
</dbReference>
<accession>A0A1W1HL05</accession>
<feature type="domain" description="ArnT-like N-terminal" evidence="9">
    <location>
        <begin position="102"/>
        <end position="250"/>
    </location>
</feature>
<name>A0A1W1HL05_9BACT</name>
<feature type="transmembrane region" description="Helical" evidence="8">
    <location>
        <begin position="153"/>
        <end position="170"/>
    </location>
</feature>
<dbReference type="Proteomes" id="UP000191931">
    <property type="component" value="Unassembled WGS sequence"/>
</dbReference>
<organism evidence="10 11">
    <name type="scientific">Desulfamplus magnetovallimortis</name>
    <dbReference type="NCBI Taxonomy" id="1246637"/>
    <lineage>
        <taxon>Bacteria</taxon>
        <taxon>Pseudomonadati</taxon>
        <taxon>Thermodesulfobacteriota</taxon>
        <taxon>Desulfobacteria</taxon>
        <taxon>Desulfobacterales</taxon>
        <taxon>Desulfobacteraceae</taxon>
        <taxon>Desulfamplus</taxon>
    </lineage>
</organism>
<keyword evidence="2" id="KW-1003">Cell membrane</keyword>
<keyword evidence="6 8" id="KW-1133">Transmembrane helix</keyword>
<dbReference type="AlphaFoldDB" id="A0A1W1HL05"/>
<dbReference type="EMBL" id="FWEV01000337">
    <property type="protein sequence ID" value="SLM33154.1"/>
    <property type="molecule type" value="Genomic_DNA"/>
</dbReference>
<dbReference type="OrthoDB" id="9785476at2"/>
<dbReference type="PANTHER" id="PTHR33908:SF11">
    <property type="entry name" value="MEMBRANE PROTEIN"/>
    <property type="match status" value="1"/>
</dbReference>
<comment type="subcellular location">
    <subcellularLocation>
        <location evidence="1">Cell membrane</location>
        <topology evidence="1">Multi-pass membrane protein</topology>
    </subcellularLocation>
</comment>
<evidence type="ECO:0000256" key="1">
    <source>
        <dbReference type="ARBA" id="ARBA00004651"/>
    </source>
</evidence>
<evidence type="ECO:0000256" key="7">
    <source>
        <dbReference type="ARBA" id="ARBA00023136"/>
    </source>
</evidence>
<dbReference type="InterPro" id="IPR003342">
    <property type="entry name" value="ArnT-like_N"/>
</dbReference>
<dbReference type="EC" id="2.4.1.109" evidence="10"/>
<sequence length="391" mass="45525">MNIIKKSEEKTTNLYKKSKYDKYLLLIQFLFLLLIILSVFFISFVPPVSRDALVHHLAVPKIYLQHGKIVELPCMSWSYYPMNLDMLYMIALYAGSDIIPKFIHFTFALLTSWLIFSHLKKREIPTNLALAGSLLFITIPVIIKLSITAYVDLGLIFFSTASLISLLNWADNGFKIKHIIISGISCGLAMGTKYNGLIIFMLMVLFIPWIYSKKINFFKNDLYKKDQKPAFHYLAPINAMVIFSLAALILFSPWMIRNIIWKGNPLYPLYQNVFPSKNDNVCPVEKAVSDMEENKPFKFGTLLYRKMLYNESIVDIMMLPARIFFQGEDDNPALFDGRLTPLLFFLPFFAFFKTGTKTDRYQYEKYFFFFLPYLFCCLCYLPLYSAFVILQ</sequence>
<dbReference type="PANTHER" id="PTHR33908">
    <property type="entry name" value="MANNOSYLTRANSFERASE YKCB-RELATED"/>
    <property type="match status" value="1"/>
</dbReference>
<keyword evidence="3 10" id="KW-0328">Glycosyltransferase</keyword>
<dbReference type="STRING" id="1246637.MTBBW1_900021"/>